<proteinExistence type="predicted"/>
<evidence type="ECO:0000313" key="2">
    <source>
        <dbReference type="EMBL" id="QDL39066.1"/>
    </source>
</evidence>
<name>A0A515DF64_9BURK</name>
<feature type="region of interest" description="Disordered" evidence="1">
    <location>
        <begin position="1"/>
        <end position="58"/>
    </location>
</feature>
<dbReference type="Proteomes" id="UP000316798">
    <property type="component" value="Chromosome"/>
</dbReference>
<feature type="compositionally biased region" description="Polar residues" evidence="1">
    <location>
        <begin position="11"/>
        <end position="31"/>
    </location>
</feature>
<protein>
    <submittedName>
        <fullName evidence="2">Uncharacterized protein</fullName>
    </submittedName>
</protein>
<dbReference type="EMBL" id="CP035503">
    <property type="protein sequence ID" value="QDL39066.1"/>
    <property type="molecule type" value="Genomic_DNA"/>
</dbReference>
<sequence>MPPATRCATRSPGTRQTSSQGACQSTASSAPTLVASRTALPPEGASFPWGGPAETKPCATAMLRPNAAA</sequence>
<dbReference type="AlphaFoldDB" id="A0A515DF64"/>
<gene>
    <name evidence="2" type="ORF">EUB48_18520</name>
</gene>
<accession>A0A515DF64</accession>
<keyword evidence="3" id="KW-1185">Reference proteome</keyword>
<dbReference type="KEGG" id="rhf:EUB48_18520"/>
<reference evidence="2 3" key="1">
    <citation type="submission" date="2019-01" db="EMBL/GenBank/DDBJ databases">
        <title>Genomic insights into a novel species Rhodoferax sp.</title>
        <authorList>
            <person name="Jin L."/>
        </authorList>
    </citation>
    <scope>NUCLEOTIDE SEQUENCE [LARGE SCALE GENOMIC DNA]</scope>
    <source>
        <strain evidence="2 3">CHu59-6-5</strain>
    </source>
</reference>
<evidence type="ECO:0000313" key="3">
    <source>
        <dbReference type="Proteomes" id="UP000316798"/>
    </source>
</evidence>
<evidence type="ECO:0000256" key="1">
    <source>
        <dbReference type="SAM" id="MobiDB-lite"/>
    </source>
</evidence>
<organism evidence="2 3">
    <name type="scientific">Rhodoferax sediminis</name>
    <dbReference type="NCBI Taxonomy" id="2509614"/>
    <lineage>
        <taxon>Bacteria</taxon>
        <taxon>Pseudomonadati</taxon>
        <taxon>Pseudomonadota</taxon>
        <taxon>Betaproteobacteria</taxon>
        <taxon>Burkholderiales</taxon>
        <taxon>Comamonadaceae</taxon>
        <taxon>Rhodoferax</taxon>
    </lineage>
</organism>